<proteinExistence type="predicted"/>
<feature type="domain" description="Prokaryotic-type class I peptide chain release factors" evidence="1">
    <location>
        <begin position="93"/>
        <end position="109"/>
    </location>
</feature>
<dbReference type="Proteomes" id="UP001344447">
    <property type="component" value="Unassembled WGS sequence"/>
</dbReference>
<comment type="caution">
    <text evidence="2">The sequence shown here is derived from an EMBL/GenBank/DDBJ whole genome shotgun (WGS) entry which is preliminary data.</text>
</comment>
<evidence type="ECO:0000313" key="2">
    <source>
        <dbReference type="EMBL" id="KAK5574932.1"/>
    </source>
</evidence>
<dbReference type="GO" id="GO:0004045">
    <property type="term" value="F:peptidyl-tRNA hydrolase activity"/>
    <property type="evidence" value="ECO:0007669"/>
    <property type="project" value="TreeGrafter"/>
</dbReference>
<dbReference type="GO" id="GO:0016150">
    <property type="term" value="F:translation release factor activity, codon nonspecific"/>
    <property type="evidence" value="ECO:0007669"/>
    <property type="project" value="TreeGrafter"/>
</dbReference>
<keyword evidence="3" id="KW-1185">Reference proteome</keyword>
<dbReference type="FunFam" id="3.30.160.20:FF:000046">
    <property type="entry name" value="Peptidyl-tRNA hydrolase ICT1"/>
    <property type="match status" value="1"/>
</dbReference>
<dbReference type="PROSITE" id="PS00745">
    <property type="entry name" value="RF_PROK_I"/>
    <property type="match status" value="1"/>
</dbReference>
<reference evidence="2 3" key="1">
    <citation type="submission" date="2023-11" db="EMBL/GenBank/DDBJ databases">
        <title>Dfirmibasis_genome.</title>
        <authorList>
            <person name="Edelbroek B."/>
            <person name="Kjellin J."/>
            <person name="Jerlstrom-Hultqvist J."/>
            <person name="Soderbom F."/>
        </authorList>
    </citation>
    <scope>NUCLEOTIDE SEQUENCE [LARGE SCALE GENOMIC DNA]</scope>
    <source>
        <strain evidence="2 3">TNS-C-14</strain>
    </source>
</reference>
<name>A0AAN7TSG9_9MYCE</name>
<dbReference type="PANTHER" id="PTHR11075">
    <property type="entry name" value="PEPTIDE CHAIN RELEASE FACTOR"/>
    <property type="match status" value="1"/>
</dbReference>
<dbReference type="Gene3D" id="3.30.160.20">
    <property type="match status" value="1"/>
</dbReference>
<dbReference type="NCBIfam" id="NF006718">
    <property type="entry name" value="PRK09256.1"/>
    <property type="match status" value="1"/>
</dbReference>
<dbReference type="EMBL" id="JAVFKY010000006">
    <property type="protein sequence ID" value="KAK5574932.1"/>
    <property type="molecule type" value="Genomic_DNA"/>
</dbReference>
<gene>
    <name evidence="2" type="ORF">RB653_010186</name>
</gene>
<organism evidence="2 3">
    <name type="scientific">Dictyostelium firmibasis</name>
    <dbReference type="NCBI Taxonomy" id="79012"/>
    <lineage>
        <taxon>Eukaryota</taxon>
        <taxon>Amoebozoa</taxon>
        <taxon>Evosea</taxon>
        <taxon>Eumycetozoa</taxon>
        <taxon>Dictyostelia</taxon>
        <taxon>Dictyosteliales</taxon>
        <taxon>Dictyosteliaceae</taxon>
        <taxon>Dictyostelium</taxon>
    </lineage>
</organism>
<sequence length="217" mass="25629">MNKINIIKSIIPINSNLNHLNNYNNYICKELLKTTTTTTTTTTRTTISLFYNQRYYSNTYKDKKEKYDDDDNTQLPPPKIIVPKDKLNLQFSRSSGAGGQNVNKVNTKVEVRFDLNKADWIPPYVKVNMKRFYKKNVNDFDEFIITSSKHRYQHLNISDAMDKLDDILKECQFVEKERVATEIPYYANEKRLLNKSIKKDVKQSRKKLSTSKYFDRE</sequence>
<dbReference type="GO" id="GO:0005762">
    <property type="term" value="C:mitochondrial large ribosomal subunit"/>
    <property type="evidence" value="ECO:0007669"/>
    <property type="project" value="TreeGrafter"/>
</dbReference>
<evidence type="ECO:0000259" key="1">
    <source>
        <dbReference type="PROSITE" id="PS00745"/>
    </source>
</evidence>
<dbReference type="GO" id="GO:0070126">
    <property type="term" value="P:mitochondrial translational termination"/>
    <property type="evidence" value="ECO:0007669"/>
    <property type="project" value="TreeGrafter"/>
</dbReference>
<evidence type="ECO:0000313" key="3">
    <source>
        <dbReference type="Proteomes" id="UP001344447"/>
    </source>
</evidence>
<dbReference type="AlphaFoldDB" id="A0AAN7TSG9"/>
<dbReference type="InterPro" id="IPR000352">
    <property type="entry name" value="Pep_chain_release_fac_I"/>
</dbReference>
<dbReference type="SUPFAM" id="SSF110916">
    <property type="entry name" value="Peptidyl-tRNA hydrolase domain-like"/>
    <property type="match status" value="1"/>
</dbReference>
<accession>A0AAN7TSG9</accession>
<dbReference type="Pfam" id="PF00472">
    <property type="entry name" value="RF-1"/>
    <property type="match status" value="1"/>
</dbReference>
<protein>
    <recommendedName>
        <fullName evidence="1">Prokaryotic-type class I peptide chain release factors domain-containing protein</fullName>
    </recommendedName>
</protein>
<dbReference type="PANTHER" id="PTHR11075:SF54">
    <property type="entry name" value="LARGE RIBOSOMAL SUBUNIT PROTEIN ML62"/>
    <property type="match status" value="1"/>
</dbReference>
<dbReference type="InterPro" id="IPR052104">
    <property type="entry name" value="Mito_Release_Factor_mL62"/>
</dbReference>